<dbReference type="EMBL" id="JACIFD010000011">
    <property type="protein sequence ID" value="MBB4071887.1"/>
    <property type="molecule type" value="Genomic_DNA"/>
</dbReference>
<dbReference type="GO" id="GO:0050308">
    <property type="term" value="F:sugar-phosphatase activity"/>
    <property type="evidence" value="ECO:0007669"/>
    <property type="project" value="TreeGrafter"/>
</dbReference>
<dbReference type="AlphaFoldDB" id="A0A840DP67"/>
<dbReference type="SFLD" id="SFLDG01129">
    <property type="entry name" value="C1.5:_HAD__Beta-PGM__Phosphata"/>
    <property type="match status" value="1"/>
</dbReference>
<proteinExistence type="predicted"/>
<evidence type="ECO:0000313" key="1">
    <source>
        <dbReference type="EMBL" id="MBB4071887.1"/>
    </source>
</evidence>
<organism evidence="1 2">
    <name type="scientific">Canibacter oris</name>
    <dbReference type="NCBI Taxonomy" id="1365628"/>
    <lineage>
        <taxon>Bacteria</taxon>
        <taxon>Bacillati</taxon>
        <taxon>Actinomycetota</taxon>
        <taxon>Actinomycetes</taxon>
        <taxon>Micrococcales</taxon>
        <taxon>Microbacteriaceae</taxon>
        <taxon>Canibacter</taxon>
    </lineage>
</organism>
<dbReference type="PANTHER" id="PTHR43481">
    <property type="entry name" value="FRUCTOSE-1-PHOSPHATE PHOSPHATASE"/>
    <property type="match status" value="1"/>
</dbReference>
<dbReference type="InterPro" id="IPR006439">
    <property type="entry name" value="HAD-SF_hydro_IA"/>
</dbReference>
<dbReference type="InterPro" id="IPR023214">
    <property type="entry name" value="HAD_sf"/>
</dbReference>
<dbReference type="RefSeq" id="WP_124824087.1">
    <property type="nucleotide sequence ID" value="NZ_JACIFD010000011.1"/>
</dbReference>
<evidence type="ECO:0000313" key="2">
    <source>
        <dbReference type="Proteomes" id="UP000571183"/>
    </source>
</evidence>
<dbReference type="InterPro" id="IPR023198">
    <property type="entry name" value="PGP-like_dom2"/>
</dbReference>
<dbReference type="Gene3D" id="3.40.50.1000">
    <property type="entry name" value="HAD superfamily/HAD-like"/>
    <property type="match status" value="1"/>
</dbReference>
<accession>A0A840DP67</accession>
<dbReference type="SUPFAM" id="SSF56784">
    <property type="entry name" value="HAD-like"/>
    <property type="match status" value="1"/>
</dbReference>
<dbReference type="Proteomes" id="UP000571183">
    <property type="component" value="Unassembled WGS sequence"/>
</dbReference>
<dbReference type="Gene3D" id="1.10.150.240">
    <property type="entry name" value="Putative phosphatase, domain 2"/>
    <property type="match status" value="1"/>
</dbReference>
<dbReference type="CDD" id="cd07505">
    <property type="entry name" value="HAD_BPGM-like"/>
    <property type="match status" value="1"/>
</dbReference>
<reference evidence="1" key="1">
    <citation type="submission" date="2020-08" db="EMBL/GenBank/DDBJ databases">
        <title>Sequencing the genomes of 1000 actinobacteria strains.</title>
        <authorList>
            <person name="Klenk H.-P."/>
        </authorList>
    </citation>
    <scope>NUCLEOTIDE SEQUENCE [LARGE SCALE GENOMIC DNA]</scope>
    <source>
        <strain evidence="1">DSM 27064</strain>
    </source>
</reference>
<dbReference type="SFLD" id="SFLDS00003">
    <property type="entry name" value="Haloacid_Dehalogenase"/>
    <property type="match status" value="1"/>
</dbReference>
<gene>
    <name evidence="1" type="ORF">F5897_001206</name>
</gene>
<keyword evidence="2" id="KW-1185">Reference proteome</keyword>
<dbReference type="Pfam" id="PF13419">
    <property type="entry name" value="HAD_2"/>
    <property type="match status" value="1"/>
</dbReference>
<dbReference type="PROSITE" id="PS01228">
    <property type="entry name" value="COF_1"/>
    <property type="match status" value="1"/>
</dbReference>
<dbReference type="InterPro" id="IPR036412">
    <property type="entry name" value="HAD-like_sf"/>
</dbReference>
<dbReference type="PANTHER" id="PTHR43481:SF4">
    <property type="entry name" value="GLYCEROL-1-PHOSPHATE PHOSPHOHYDROLASE 1-RELATED"/>
    <property type="match status" value="1"/>
</dbReference>
<dbReference type="InterPro" id="IPR051806">
    <property type="entry name" value="HAD-like_SPP"/>
</dbReference>
<dbReference type="NCBIfam" id="TIGR01509">
    <property type="entry name" value="HAD-SF-IA-v3"/>
    <property type="match status" value="1"/>
</dbReference>
<keyword evidence="1" id="KW-0378">Hydrolase</keyword>
<name>A0A840DP67_9MICO</name>
<protein>
    <submittedName>
        <fullName evidence="1">HAD superfamily hydrolase (TIGR01509 family)</fullName>
    </submittedName>
</protein>
<comment type="caution">
    <text evidence="1">The sequence shown here is derived from an EMBL/GenBank/DDBJ whole genome shotgun (WGS) entry which is preliminary data.</text>
</comment>
<dbReference type="InterPro" id="IPR041492">
    <property type="entry name" value="HAD_2"/>
</dbReference>
<sequence length="235" mass="25298">MSRAPHALLWDMDGTIVNSDPLWERAATELLAEHNATITRETGLSMVGLSLWKAAEILQQHGVALSADEIVERKVRRVLELYSQTEVSWRPGARETLAAAKHAGIPNVMVTMALSSIGNAVAQLLPENTFSKVLGADQVTAHKPHPEPYLRGAALAGADIRDCLIFEDSVTGIASGAASGGVTVGVRNLVDISNCEAHIIVDSLQEYDLETWFAVFNKYRGTEPVPGGYNQGAKL</sequence>